<accession>A0ABT2ESH0</accession>
<dbReference type="Proteomes" id="UP001204798">
    <property type="component" value="Unassembled WGS sequence"/>
</dbReference>
<sequence>MDLLLIVEGRRDEAVLRAIIEKRARDLGIREVSLEFRHRSGAVYTEGIEVAAIERRNFRKVILLWDHADSRYANRTPQRAQGIVQRELNRKTLKNCSKAIAVDPELEIWLCQDWSAVVKVLGVDESKIQQWLEEWGKEVEKVPKEALEYLCKRAGERPNAELWSEIASHANLKLWERKCPSFRWLCRQLRRWFS</sequence>
<keyword evidence="1" id="KW-0255">Endonuclease</keyword>
<dbReference type="GO" id="GO:0004519">
    <property type="term" value="F:endonuclease activity"/>
    <property type="evidence" value="ECO:0007669"/>
    <property type="project" value="UniProtKB-KW"/>
</dbReference>
<evidence type="ECO:0000313" key="1">
    <source>
        <dbReference type="EMBL" id="MCS3920913.1"/>
    </source>
</evidence>
<keyword evidence="1" id="KW-0378">Hydrolase</keyword>
<proteinExistence type="predicted"/>
<reference evidence="1 2" key="1">
    <citation type="submission" date="2022-08" db="EMBL/GenBank/DDBJ databases">
        <title>Bacterial and archaeal communities from various locations to study Microbial Dark Matter (Phase II).</title>
        <authorList>
            <person name="Stepanauskas R."/>
        </authorList>
    </citation>
    <scope>NUCLEOTIDE SEQUENCE [LARGE SCALE GENOMIC DNA]</scope>
    <source>
        <strain evidence="1 2">PD1</strain>
    </source>
</reference>
<protein>
    <submittedName>
        <fullName evidence="1">5S rRNA maturation endonuclease (Ribonuclease M5)</fullName>
    </submittedName>
</protein>
<keyword evidence="1" id="KW-0540">Nuclease</keyword>
<dbReference type="RefSeq" id="WP_302898649.1">
    <property type="nucleotide sequence ID" value="NZ_CP130454.1"/>
</dbReference>
<comment type="caution">
    <text evidence="1">The sequence shown here is derived from an EMBL/GenBank/DDBJ whole genome shotgun (WGS) entry which is preliminary data.</text>
</comment>
<dbReference type="EMBL" id="JANUCP010000008">
    <property type="protein sequence ID" value="MCS3920913.1"/>
    <property type="molecule type" value="Genomic_DNA"/>
</dbReference>
<evidence type="ECO:0000313" key="2">
    <source>
        <dbReference type="Proteomes" id="UP001204798"/>
    </source>
</evidence>
<name>A0ABT2ESH0_9BACT</name>
<keyword evidence="2" id="KW-1185">Reference proteome</keyword>
<organism evidence="1 2">
    <name type="scientific">Candidatus Fervidibacter sacchari</name>
    <dbReference type="NCBI Taxonomy" id="1448929"/>
    <lineage>
        <taxon>Bacteria</taxon>
        <taxon>Candidatus Fervidibacterota</taxon>
        <taxon>Candidatus Fervidibacter</taxon>
    </lineage>
</organism>
<gene>
    <name evidence="1" type="ORF">M2350_003354</name>
</gene>